<organism evidence="5 6">
    <name type="scientific">Halorussus limi</name>
    <dbReference type="NCBI Taxonomy" id="2938695"/>
    <lineage>
        <taxon>Archaea</taxon>
        <taxon>Methanobacteriati</taxon>
        <taxon>Methanobacteriota</taxon>
        <taxon>Stenosarchaea group</taxon>
        <taxon>Halobacteria</taxon>
        <taxon>Halobacteriales</taxon>
        <taxon>Haladaptataceae</taxon>
        <taxon>Halorussus</taxon>
    </lineage>
</organism>
<reference evidence="5 6" key="1">
    <citation type="submission" date="2022-04" db="EMBL/GenBank/DDBJ databases">
        <title>Diverse halophilic archaea isolated from saline environments.</title>
        <authorList>
            <person name="Cui H.-L."/>
        </authorList>
    </citation>
    <scope>NUCLEOTIDE SEQUENCE [LARGE SCALE GENOMIC DNA]</scope>
    <source>
        <strain evidence="5 6">XZYJT49</strain>
    </source>
</reference>
<name>A0A8U0HSD0_9EURY</name>
<dbReference type="InterPro" id="IPR017853">
    <property type="entry name" value="GH"/>
</dbReference>
<feature type="compositionally biased region" description="Basic and acidic residues" evidence="3">
    <location>
        <begin position="21"/>
        <end position="32"/>
    </location>
</feature>
<feature type="compositionally biased region" description="Basic and acidic residues" evidence="3">
    <location>
        <begin position="406"/>
        <end position="424"/>
    </location>
</feature>
<accession>A0A8U0HSD0</accession>
<feature type="compositionally biased region" description="Polar residues" evidence="3">
    <location>
        <begin position="500"/>
        <end position="515"/>
    </location>
</feature>
<dbReference type="Pfam" id="PF00150">
    <property type="entry name" value="Cellulase"/>
    <property type="match status" value="1"/>
</dbReference>
<feature type="domain" description="Glycoside hydrolase family 5" evidence="4">
    <location>
        <begin position="92"/>
        <end position="280"/>
    </location>
</feature>
<feature type="region of interest" description="Disordered" evidence="3">
    <location>
        <begin position="1"/>
        <end position="55"/>
    </location>
</feature>
<sequence>MDDAGSETRTSNADRPGAGSRSDDISHSDATSRNDTTSQNGSASRNDSTSGNDDALRDVRGAVYLPQKDWNAYQMWADYENATIERELGYAARLRLNSVRVFASYEYWREDGPAFFAHVEHFLSACRERGIRPIVVLFEAPPELPPTEENCRERDPQKAFGVHSPSRPEILRPRNWKGYDRSPIHFARRWAQEYAEDDRLLATEIMNEPGDVRPRRDFVTDALGVVRRTAPEATLTMGTKDVRFARVYDRDDALDAYQFHMNLPRDRDAAREYVAEQRALADDIAAEVGDGESSSPKPLWCTEWQRTLEEPPTRFAPNLASLAPTIREVHDAGTLDGDFFWSLMLRPAYLRTPREKGRVNGLFHEDGAVYSRLDAETIAGQSLELARRDSLPSSWRTHRFPYPDSDGARRPDPGSRPEIARVDEPVSESKSAGVGSHQTLRELRELRDALTRRIREMFDPGVGDQSNDERSNDERSNDGSSNGGMSNGETSNGGMSNGETSNGGMSNGETSNDGK</sequence>
<evidence type="ECO:0000256" key="1">
    <source>
        <dbReference type="ARBA" id="ARBA00022801"/>
    </source>
</evidence>
<dbReference type="EMBL" id="CP096659">
    <property type="protein sequence ID" value="UPV73721.1"/>
    <property type="molecule type" value="Genomic_DNA"/>
</dbReference>
<dbReference type="RefSeq" id="WP_248649773.1">
    <property type="nucleotide sequence ID" value="NZ_CP096659.1"/>
</dbReference>
<dbReference type="SUPFAM" id="SSF51445">
    <property type="entry name" value="(Trans)glycosidases"/>
    <property type="match status" value="1"/>
</dbReference>
<keyword evidence="2" id="KW-0326">Glycosidase</keyword>
<dbReference type="AlphaFoldDB" id="A0A8U0HSD0"/>
<dbReference type="Gene3D" id="3.20.20.80">
    <property type="entry name" value="Glycosidases"/>
    <property type="match status" value="1"/>
</dbReference>
<protein>
    <submittedName>
        <fullName evidence="5">Cellulase family glycosylhydrolase</fullName>
    </submittedName>
</protein>
<feature type="compositionally biased region" description="Polar residues" evidence="3">
    <location>
        <begin position="33"/>
        <end position="52"/>
    </location>
</feature>
<gene>
    <name evidence="5" type="ORF">M0R89_14385</name>
</gene>
<feature type="compositionally biased region" description="Low complexity" evidence="3">
    <location>
        <begin position="487"/>
        <end position="499"/>
    </location>
</feature>
<feature type="compositionally biased region" description="Basic and acidic residues" evidence="3">
    <location>
        <begin position="467"/>
        <end position="477"/>
    </location>
</feature>
<keyword evidence="6" id="KW-1185">Reference proteome</keyword>
<dbReference type="InterPro" id="IPR001547">
    <property type="entry name" value="Glyco_hydro_5"/>
</dbReference>
<dbReference type="GO" id="GO:0004553">
    <property type="term" value="F:hydrolase activity, hydrolyzing O-glycosyl compounds"/>
    <property type="evidence" value="ECO:0007669"/>
    <property type="project" value="InterPro"/>
</dbReference>
<dbReference type="GeneID" id="72186410"/>
<dbReference type="Proteomes" id="UP000830729">
    <property type="component" value="Chromosome"/>
</dbReference>
<feature type="region of interest" description="Disordered" evidence="3">
    <location>
        <begin position="394"/>
        <end position="441"/>
    </location>
</feature>
<feature type="region of interest" description="Disordered" evidence="3">
    <location>
        <begin position="457"/>
        <end position="515"/>
    </location>
</feature>
<dbReference type="KEGG" id="halx:M0R89_14385"/>
<evidence type="ECO:0000256" key="3">
    <source>
        <dbReference type="SAM" id="MobiDB-lite"/>
    </source>
</evidence>
<evidence type="ECO:0000256" key="2">
    <source>
        <dbReference type="ARBA" id="ARBA00023295"/>
    </source>
</evidence>
<proteinExistence type="predicted"/>
<evidence type="ECO:0000259" key="4">
    <source>
        <dbReference type="Pfam" id="PF00150"/>
    </source>
</evidence>
<evidence type="ECO:0000313" key="5">
    <source>
        <dbReference type="EMBL" id="UPV73721.1"/>
    </source>
</evidence>
<dbReference type="GO" id="GO:0000272">
    <property type="term" value="P:polysaccharide catabolic process"/>
    <property type="evidence" value="ECO:0007669"/>
    <property type="project" value="InterPro"/>
</dbReference>
<evidence type="ECO:0000313" key="6">
    <source>
        <dbReference type="Proteomes" id="UP000830729"/>
    </source>
</evidence>
<keyword evidence="1" id="KW-0378">Hydrolase</keyword>